<reference evidence="1 2" key="1">
    <citation type="journal article" date="2014" name="Nature">
        <title>The genome of the recently domesticated crop plant sugar beet (Beta vulgaris).</title>
        <authorList>
            <person name="Dohm J.C."/>
            <person name="Minoche A.E."/>
            <person name="Holtgrawe D."/>
            <person name="Capella-Gutierrez S."/>
            <person name="Zakrzewski F."/>
            <person name="Tafer H."/>
            <person name="Rupp O."/>
            <person name="Sorensen T.R."/>
            <person name="Stracke R."/>
            <person name="Reinhardt R."/>
            <person name="Goesmann A."/>
            <person name="Kraft T."/>
            <person name="Schulz B."/>
            <person name="Stadler P.F."/>
            <person name="Schmidt T."/>
            <person name="Gabaldon T."/>
            <person name="Lehrach H."/>
            <person name="Weisshaar B."/>
            <person name="Himmelbauer H."/>
        </authorList>
    </citation>
    <scope>NUCLEOTIDE SEQUENCE [LARGE SCALE GENOMIC DNA]</scope>
    <source>
        <tissue evidence="1">Taproot</tissue>
    </source>
</reference>
<protein>
    <submittedName>
        <fullName evidence="1">Uncharacterized protein</fullName>
    </submittedName>
</protein>
<sequence length="104" mass="12079">MGRSHEDVVTTIDDDELERIRSWAGFSPSVKLIAPSKNRQFEPAFQPSQELIDKFLALTFEKRFFDKVVPATTPVMAFCFQPSNVRCRADWQSNCQEENRNHRS</sequence>
<keyword evidence="2" id="KW-1185">Reference proteome</keyword>
<name>A0A0J8B7S1_BETVV</name>
<dbReference type="AlphaFoldDB" id="A0A0J8B7S1"/>
<dbReference type="Gramene" id="KMS95842">
    <property type="protein sequence ID" value="KMS95842"/>
    <property type="gene ID" value="BVRB_004430"/>
</dbReference>
<evidence type="ECO:0000313" key="1">
    <source>
        <dbReference type="EMBL" id="KMS95842.1"/>
    </source>
</evidence>
<dbReference type="EMBL" id="KQ090431">
    <property type="protein sequence ID" value="KMS95842.1"/>
    <property type="molecule type" value="Genomic_DNA"/>
</dbReference>
<gene>
    <name evidence="1" type="ORF">BVRB_004430</name>
</gene>
<accession>A0A0J8B7S1</accession>
<dbReference type="Proteomes" id="UP000035740">
    <property type="component" value="Unassembled WGS sequence"/>
</dbReference>
<evidence type="ECO:0000313" key="2">
    <source>
        <dbReference type="Proteomes" id="UP000035740"/>
    </source>
</evidence>
<organism evidence="1 2">
    <name type="scientific">Beta vulgaris subsp. vulgaris</name>
    <name type="common">Beet</name>
    <dbReference type="NCBI Taxonomy" id="3555"/>
    <lineage>
        <taxon>Eukaryota</taxon>
        <taxon>Viridiplantae</taxon>
        <taxon>Streptophyta</taxon>
        <taxon>Embryophyta</taxon>
        <taxon>Tracheophyta</taxon>
        <taxon>Spermatophyta</taxon>
        <taxon>Magnoliopsida</taxon>
        <taxon>eudicotyledons</taxon>
        <taxon>Gunneridae</taxon>
        <taxon>Pentapetalae</taxon>
        <taxon>Caryophyllales</taxon>
        <taxon>Chenopodiaceae</taxon>
        <taxon>Betoideae</taxon>
        <taxon>Beta</taxon>
    </lineage>
</organism>
<proteinExistence type="predicted"/>